<dbReference type="AlphaFoldDB" id="I4AM99"/>
<dbReference type="RefSeq" id="WP_014798521.1">
    <property type="nucleotide sequence ID" value="NC_018018.1"/>
</dbReference>
<evidence type="ECO:0008006" key="4">
    <source>
        <dbReference type="Google" id="ProtNLM"/>
    </source>
</evidence>
<name>I4AM99_BERLS</name>
<dbReference type="STRING" id="880071.Fleli_2729"/>
<keyword evidence="1" id="KW-0732">Signal</keyword>
<protein>
    <recommendedName>
        <fullName evidence="4">Lipoprotein</fullName>
    </recommendedName>
</protein>
<evidence type="ECO:0000256" key="1">
    <source>
        <dbReference type="SAM" id="SignalP"/>
    </source>
</evidence>
<organism evidence="2 3">
    <name type="scientific">Bernardetia litoralis (strain ATCC 23117 / DSM 6794 / NBRC 15988 / NCIMB 1366 / Fx l1 / Sio-4)</name>
    <name type="common">Flexibacter litoralis</name>
    <dbReference type="NCBI Taxonomy" id="880071"/>
    <lineage>
        <taxon>Bacteria</taxon>
        <taxon>Pseudomonadati</taxon>
        <taxon>Bacteroidota</taxon>
        <taxon>Cytophagia</taxon>
        <taxon>Cytophagales</taxon>
        <taxon>Bernardetiaceae</taxon>
        <taxon>Bernardetia</taxon>
    </lineage>
</organism>
<dbReference type="PROSITE" id="PS51257">
    <property type="entry name" value="PROKAR_LIPOPROTEIN"/>
    <property type="match status" value="1"/>
</dbReference>
<proteinExistence type="predicted"/>
<dbReference type="Proteomes" id="UP000006054">
    <property type="component" value="Chromosome"/>
</dbReference>
<sequence length="147" mass="16421" precursor="true">MKFKHLIFALLTAASASSFTGCNESTPTPEEPINDDYHLVVCTSCENERVLDTLINQEATVVTFYEGHPQADTIYILSIQKELEGDRYIVDSDSIFLTCPPLPKEYRKAGKKVIVDISRTDCIGMLIWADSRTGFGRKAQIISIKSN</sequence>
<dbReference type="KEGG" id="fli:Fleli_2729"/>
<evidence type="ECO:0000313" key="3">
    <source>
        <dbReference type="Proteomes" id="UP000006054"/>
    </source>
</evidence>
<accession>I4AM99</accession>
<feature type="chain" id="PRO_5003685479" description="Lipoprotein" evidence="1">
    <location>
        <begin position="21"/>
        <end position="147"/>
    </location>
</feature>
<dbReference type="HOGENOM" id="CLU_1765329_0_0_10"/>
<reference evidence="3" key="1">
    <citation type="submission" date="2012-06" db="EMBL/GenBank/DDBJ databases">
        <title>The complete genome of Flexibacter litoralis DSM 6794.</title>
        <authorList>
            <person name="Lucas S."/>
            <person name="Copeland A."/>
            <person name="Lapidus A."/>
            <person name="Glavina del Rio T."/>
            <person name="Dalin E."/>
            <person name="Tice H."/>
            <person name="Bruce D."/>
            <person name="Goodwin L."/>
            <person name="Pitluck S."/>
            <person name="Peters L."/>
            <person name="Ovchinnikova G."/>
            <person name="Lu M."/>
            <person name="Kyrpides N."/>
            <person name="Mavromatis K."/>
            <person name="Ivanova N."/>
            <person name="Brettin T."/>
            <person name="Detter J.C."/>
            <person name="Han C."/>
            <person name="Larimer F."/>
            <person name="Land M."/>
            <person name="Hauser L."/>
            <person name="Markowitz V."/>
            <person name="Cheng J.-F."/>
            <person name="Hugenholtz P."/>
            <person name="Woyke T."/>
            <person name="Wu D."/>
            <person name="Spring S."/>
            <person name="Lang E."/>
            <person name="Kopitz M."/>
            <person name="Brambilla E."/>
            <person name="Klenk H.-P."/>
            <person name="Eisen J.A."/>
        </authorList>
    </citation>
    <scope>NUCLEOTIDE SEQUENCE [LARGE SCALE GENOMIC DNA]</scope>
    <source>
        <strain evidence="3">ATCC 23117 / DSM 6794 / NBRC 15988 / NCIMB 1366 / Sio-4</strain>
    </source>
</reference>
<dbReference type="EMBL" id="CP003345">
    <property type="protein sequence ID" value="AFM05084.1"/>
    <property type="molecule type" value="Genomic_DNA"/>
</dbReference>
<gene>
    <name evidence="2" type="ordered locus">Fleli_2729</name>
</gene>
<evidence type="ECO:0000313" key="2">
    <source>
        <dbReference type="EMBL" id="AFM05084.1"/>
    </source>
</evidence>
<keyword evidence="3" id="KW-1185">Reference proteome</keyword>
<feature type="signal peptide" evidence="1">
    <location>
        <begin position="1"/>
        <end position="20"/>
    </location>
</feature>